<proteinExistence type="predicted"/>
<keyword evidence="2" id="KW-0732">Signal</keyword>
<dbReference type="EMBL" id="HG686340">
    <property type="protein sequence ID" value="CDJ34270.1"/>
    <property type="molecule type" value="Genomic_DNA"/>
</dbReference>
<feature type="signal peptide" evidence="2">
    <location>
        <begin position="1"/>
        <end position="21"/>
    </location>
</feature>
<dbReference type="AlphaFoldDB" id="U6K8D8"/>
<dbReference type="Proteomes" id="UP000030744">
    <property type="component" value="Unassembled WGS sequence"/>
</dbReference>
<gene>
    <name evidence="3" type="ORF">EMH_0061020</name>
</gene>
<reference evidence="3" key="1">
    <citation type="submission" date="2013-10" db="EMBL/GenBank/DDBJ databases">
        <title>Genomic analysis of the causative agents of coccidiosis in chickens.</title>
        <authorList>
            <person name="Reid A.J."/>
            <person name="Blake D."/>
            <person name="Billington K."/>
            <person name="Browne H."/>
            <person name="Dunn M."/>
            <person name="Hung S."/>
            <person name="Kawahara F."/>
            <person name="Miranda-Saavedra D."/>
            <person name="Mourier T."/>
            <person name="Nagra H."/>
            <person name="Otto T.D."/>
            <person name="Rawlings N."/>
            <person name="Sanchez A."/>
            <person name="Sanders M."/>
            <person name="Subramaniam C."/>
            <person name="Tay Y."/>
            <person name="Dear P."/>
            <person name="Doerig C."/>
            <person name="Gruber A."/>
            <person name="Parkinson J."/>
            <person name="Shirley M."/>
            <person name="Wan K.L."/>
            <person name="Berriman M."/>
            <person name="Tomley F."/>
            <person name="Pain A."/>
        </authorList>
    </citation>
    <scope>NUCLEOTIDE SEQUENCE [LARGE SCALE GENOMIC DNA]</scope>
    <source>
        <strain evidence="3">Houghton</strain>
    </source>
</reference>
<dbReference type="RefSeq" id="XP_013356833.1">
    <property type="nucleotide sequence ID" value="XM_013501379.1"/>
</dbReference>
<evidence type="ECO:0000256" key="2">
    <source>
        <dbReference type="SAM" id="SignalP"/>
    </source>
</evidence>
<name>U6K8D8_9EIME</name>
<organism evidence="3 4">
    <name type="scientific">Eimeria mitis</name>
    <dbReference type="NCBI Taxonomy" id="44415"/>
    <lineage>
        <taxon>Eukaryota</taxon>
        <taxon>Sar</taxon>
        <taxon>Alveolata</taxon>
        <taxon>Apicomplexa</taxon>
        <taxon>Conoidasida</taxon>
        <taxon>Coccidia</taxon>
        <taxon>Eucoccidiorida</taxon>
        <taxon>Eimeriorina</taxon>
        <taxon>Eimeriidae</taxon>
        <taxon>Eimeria</taxon>
    </lineage>
</organism>
<keyword evidence="1" id="KW-0472">Membrane</keyword>
<feature type="transmembrane region" description="Helical" evidence="1">
    <location>
        <begin position="62"/>
        <end position="82"/>
    </location>
</feature>
<evidence type="ECO:0000313" key="3">
    <source>
        <dbReference type="EMBL" id="CDJ34270.1"/>
    </source>
</evidence>
<keyword evidence="1" id="KW-0812">Transmembrane</keyword>
<accession>U6K8D8</accession>
<evidence type="ECO:0000256" key="1">
    <source>
        <dbReference type="SAM" id="Phobius"/>
    </source>
</evidence>
<sequence>MSRRLLISLCSAALAVASVEAEVERVQNGMLETQAGLEGQTSLGVQEASLHRKVGGRMTQPVMLVTLMAALLGLVFVVVQCVKNIGGHQKVESKLVLRRLAAGGEDDPCSVSCETFLPYWGRVRSRVPSVFQWWDSTHFSLIGVECAAECLLCFSGGILLMRSISGLASIENGSRLDLSYQVPLKLVARSVLVCAEFEQRQR</sequence>
<dbReference type="OrthoDB" id="10556912at2759"/>
<keyword evidence="1" id="KW-1133">Transmembrane helix</keyword>
<reference evidence="3" key="2">
    <citation type="submission" date="2013-10" db="EMBL/GenBank/DDBJ databases">
        <authorList>
            <person name="Aslett M."/>
        </authorList>
    </citation>
    <scope>NUCLEOTIDE SEQUENCE [LARGE SCALE GENOMIC DNA]</scope>
    <source>
        <strain evidence="3">Houghton</strain>
    </source>
</reference>
<evidence type="ECO:0000313" key="4">
    <source>
        <dbReference type="Proteomes" id="UP000030744"/>
    </source>
</evidence>
<protein>
    <submittedName>
        <fullName evidence="3">Uncharacterized protein</fullName>
    </submittedName>
</protein>
<dbReference type="GeneID" id="25380710"/>
<keyword evidence="4" id="KW-1185">Reference proteome</keyword>
<dbReference type="VEuPathDB" id="ToxoDB:EMH_0061020"/>
<feature type="chain" id="PRO_5004671281" evidence="2">
    <location>
        <begin position="22"/>
        <end position="202"/>
    </location>
</feature>